<feature type="region of interest" description="Disordered" evidence="1">
    <location>
        <begin position="391"/>
        <end position="422"/>
    </location>
</feature>
<dbReference type="GeneID" id="126912657"/>
<evidence type="ECO:0000313" key="2">
    <source>
        <dbReference type="Proteomes" id="UP000829999"/>
    </source>
</evidence>
<evidence type="ECO:0000313" key="3">
    <source>
        <dbReference type="RefSeq" id="XP_050561701.1"/>
    </source>
</evidence>
<protein>
    <submittedName>
        <fullName evidence="3">Uncharacterized protein LOC126912657</fullName>
    </submittedName>
</protein>
<dbReference type="AlphaFoldDB" id="A0A9R0E9B5"/>
<name>A0A9R0E9B5_SPOFR</name>
<evidence type="ECO:0000256" key="1">
    <source>
        <dbReference type="SAM" id="MobiDB-lite"/>
    </source>
</evidence>
<dbReference type="OrthoDB" id="7480128at2759"/>
<dbReference type="RefSeq" id="XP_050561701.1">
    <property type="nucleotide sequence ID" value="XM_050705744.1"/>
</dbReference>
<proteinExistence type="predicted"/>
<accession>A0A9R0E9B5</accession>
<organism evidence="2 3">
    <name type="scientific">Spodoptera frugiperda</name>
    <name type="common">Fall armyworm</name>
    <dbReference type="NCBI Taxonomy" id="7108"/>
    <lineage>
        <taxon>Eukaryota</taxon>
        <taxon>Metazoa</taxon>
        <taxon>Ecdysozoa</taxon>
        <taxon>Arthropoda</taxon>
        <taxon>Hexapoda</taxon>
        <taxon>Insecta</taxon>
        <taxon>Pterygota</taxon>
        <taxon>Neoptera</taxon>
        <taxon>Endopterygota</taxon>
        <taxon>Lepidoptera</taxon>
        <taxon>Glossata</taxon>
        <taxon>Ditrysia</taxon>
        <taxon>Noctuoidea</taxon>
        <taxon>Noctuidae</taxon>
        <taxon>Amphipyrinae</taxon>
        <taxon>Spodoptera</taxon>
    </lineage>
</organism>
<sequence>MTVYKWNSLVPVHLYSKIKSLLVQTSIKYKSNVEIAIARQHNCTITSKVTTLNRAVAIHCLFILRIRRLGLEVALNKSEAICFHRARRGPPAGSHIVVGGVRIAVNSTMKYLGLVLDSRWNFGPHLRQLVPKLRGAAAALSRLLPNLGNPNTSCRWLYMGIVRSMALYGSPVWADGLTAPNVALLRSSQRAMAIRVIRGYRTISFEAASLLAGSPPWDLEAKALASLYRWRGELAARGERFPPRVLEARRTELRCDTITEWKTRLAQPSAGHAIIAAVNPVMEAWIGRGHGVLTFRLTQVLSGHGCFGKYLCRIGREQTSVCHHCDGGLEDTARHTLEECSAWAEPRRELIAVLGGTDLSLSTVIQAMVNSESAWDGVASFCEQVMLAKEAAERERESRSFPSRRRRANRQRREAAADLRPP</sequence>
<feature type="compositionally biased region" description="Basic and acidic residues" evidence="1">
    <location>
        <begin position="411"/>
        <end position="422"/>
    </location>
</feature>
<gene>
    <name evidence="3" type="primary">LOC126912657</name>
</gene>
<reference evidence="3" key="1">
    <citation type="submission" date="2025-08" db="UniProtKB">
        <authorList>
            <consortium name="RefSeq"/>
        </authorList>
    </citation>
    <scope>IDENTIFICATION</scope>
    <source>
        <tissue evidence="3">Whole larval tissue</tissue>
    </source>
</reference>
<dbReference type="Proteomes" id="UP000829999">
    <property type="component" value="Chromosome 28"/>
</dbReference>
<keyword evidence="2" id="KW-1185">Reference proteome</keyword>